<evidence type="ECO:0000256" key="9">
    <source>
        <dbReference type="ARBA" id="ARBA00048787"/>
    </source>
</evidence>
<evidence type="ECO:0000259" key="10">
    <source>
        <dbReference type="Pfam" id="PF00962"/>
    </source>
</evidence>
<organism evidence="11 12">
    <name type="scientific">Pelagomonas calceolata</name>
    <dbReference type="NCBI Taxonomy" id="35677"/>
    <lineage>
        <taxon>Eukaryota</taxon>
        <taxon>Sar</taxon>
        <taxon>Stramenopiles</taxon>
        <taxon>Ochrophyta</taxon>
        <taxon>Pelagophyceae</taxon>
        <taxon>Pelagomonadales</taxon>
        <taxon>Pelagomonadaceae</taxon>
        <taxon>Pelagomonas</taxon>
    </lineage>
</organism>
<keyword evidence="6" id="KW-0378">Hydrolase</keyword>
<dbReference type="PANTHER" id="PTHR11409:SF42">
    <property type="entry name" value="ADENOSINE DEAMINASE-LIKE PROTEIN"/>
    <property type="match status" value="1"/>
</dbReference>
<evidence type="ECO:0000256" key="5">
    <source>
        <dbReference type="ARBA" id="ARBA00022726"/>
    </source>
</evidence>
<name>A0A8J2SYJ2_9STRA</name>
<reference evidence="11" key="1">
    <citation type="submission" date="2021-11" db="EMBL/GenBank/DDBJ databases">
        <authorList>
            <consortium name="Genoscope - CEA"/>
            <person name="William W."/>
        </authorList>
    </citation>
    <scope>NUCLEOTIDE SEQUENCE</scope>
</reference>
<dbReference type="PANTHER" id="PTHR11409">
    <property type="entry name" value="ADENOSINE DEAMINASE"/>
    <property type="match status" value="1"/>
</dbReference>
<dbReference type="AlphaFoldDB" id="A0A8J2SYJ2"/>
<dbReference type="EMBL" id="CAKKNE010000005">
    <property type="protein sequence ID" value="CAH0378038.1"/>
    <property type="molecule type" value="Genomic_DNA"/>
</dbReference>
<evidence type="ECO:0000313" key="11">
    <source>
        <dbReference type="EMBL" id="CAH0378038.1"/>
    </source>
</evidence>
<evidence type="ECO:0000313" key="12">
    <source>
        <dbReference type="Proteomes" id="UP000789595"/>
    </source>
</evidence>
<keyword evidence="7" id="KW-0862">Zinc</keyword>
<sequence length="357" mass="39279">MQPQHKRLLGAAATGLAAAVAAHILRRWRDRRRIRRMTKVELHAHLNGSIRPATLKRLAAERGLDAACLDRKRTLEVCFEIFALIHKCVDSLEIVAVIAREFLEDLRADGCAYVELRTTPRALQGRTEADYVRTVCRVLSEASGITARLLVSVDRSRGPEAAAKTLAEVAQLRRSDATVDRIVVGVDFSGNPTSKHGFDAFEHLFREVRDQWGLGCALHVGETPRSDGDSAKILAFAREKPRRVRFGHALAFSDDELRGCASLIEACPSSNAATLDLARLEDHPRLWCHFHSTGSPPLAICTDDTGVFGCSLAGEYLKVWDAFGPVDLVRVVDDAAAAAFDACCGEAVRRRRAMYNV</sequence>
<evidence type="ECO:0000256" key="8">
    <source>
        <dbReference type="ARBA" id="ARBA00023080"/>
    </source>
</evidence>
<protein>
    <recommendedName>
        <fullName evidence="10">Adenosine deaminase domain-containing protein</fullName>
    </recommendedName>
</protein>
<comment type="cofactor">
    <cofactor evidence="1">
        <name>Zn(2+)</name>
        <dbReference type="ChEBI" id="CHEBI:29105"/>
    </cofactor>
</comment>
<evidence type="ECO:0000256" key="4">
    <source>
        <dbReference type="ARBA" id="ARBA00022723"/>
    </source>
</evidence>
<dbReference type="Pfam" id="PF00962">
    <property type="entry name" value="A_deaminase"/>
    <property type="match status" value="1"/>
</dbReference>
<dbReference type="InterPro" id="IPR032466">
    <property type="entry name" value="Metal_Hydrolase"/>
</dbReference>
<evidence type="ECO:0000256" key="1">
    <source>
        <dbReference type="ARBA" id="ARBA00001947"/>
    </source>
</evidence>
<keyword evidence="5" id="KW-0660">Purine salvage</keyword>
<dbReference type="GO" id="GO:0046103">
    <property type="term" value="P:inosine biosynthetic process"/>
    <property type="evidence" value="ECO:0007669"/>
    <property type="project" value="TreeGrafter"/>
</dbReference>
<dbReference type="OrthoDB" id="272271at2759"/>
<gene>
    <name evidence="11" type="ORF">PECAL_5P25560</name>
</gene>
<dbReference type="Gene3D" id="3.20.20.140">
    <property type="entry name" value="Metal-dependent hydrolases"/>
    <property type="match status" value="1"/>
</dbReference>
<evidence type="ECO:0000256" key="3">
    <source>
        <dbReference type="ARBA" id="ARBA00006676"/>
    </source>
</evidence>
<dbReference type="UniPathway" id="UPA00606"/>
<proteinExistence type="inferred from homology"/>
<comment type="pathway">
    <text evidence="2">Purine metabolism; purine nucleoside salvage.</text>
</comment>
<keyword evidence="12" id="KW-1185">Reference proteome</keyword>
<dbReference type="GO" id="GO:0006166">
    <property type="term" value="P:purine ribonucleoside salvage"/>
    <property type="evidence" value="ECO:0007669"/>
    <property type="project" value="UniProtKB-KW"/>
</dbReference>
<comment type="caution">
    <text evidence="11">The sequence shown here is derived from an EMBL/GenBank/DDBJ whole genome shotgun (WGS) entry which is preliminary data.</text>
</comment>
<dbReference type="GO" id="GO:0009117">
    <property type="term" value="P:nucleotide metabolic process"/>
    <property type="evidence" value="ECO:0007669"/>
    <property type="project" value="UniProtKB-KW"/>
</dbReference>
<dbReference type="GO" id="GO:0004000">
    <property type="term" value="F:adenosine deaminase activity"/>
    <property type="evidence" value="ECO:0007669"/>
    <property type="project" value="TreeGrafter"/>
</dbReference>
<dbReference type="InterPro" id="IPR006330">
    <property type="entry name" value="Ado/ade_deaminase"/>
</dbReference>
<comment type="similarity">
    <text evidence="3">Belongs to the metallo-dependent hydrolases superfamily. Adenosine and AMP deaminases family.</text>
</comment>
<dbReference type="Proteomes" id="UP000789595">
    <property type="component" value="Unassembled WGS sequence"/>
</dbReference>
<keyword evidence="8" id="KW-0546">Nucleotide metabolism</keyword>
<keyword evidence="4" id="KW-0479">Metal-binding</keyword>
<dbReference type="InterPro" id="IPR001365">
    <property type="entry name" value="A_deaminase_dom"/>
</dbReference>
<dbReference type="GO" id="GO:0006154">
    <property type="term" value="P:adenosine catabolic process"/>
    <property type="evidence" value="ECO:0007669"/>
    <property type="project" value="TreeGrafter"/>
</dbReference>
<evidence type="ECO:0000256" key="7">
    <source>
        <dbReference type="ARBA" id="ARBA00022833"/>
    </source>
</evidence>
<comment type="catalytic activity">
    <reaction evidence="9">
        <text>N(6)-methyl-AMP + H2O + H(+) = IMP + methylamine</text>
        <dbReference type="Rhea" id="RHEA:16001"/>
        <dbReference type="ChEBI" id="CHEBI:15377"/>
        <dbReference type="ChEBI" id="CHEBI:15378"/>
        <dbReference type="ChEBI" id="CHEBI:58053"/>
        <dbReference type="ChEBI" id="CHEBI:59338"/>
        <dbReference type="ChEBI" id="CHEBI:144842"/>
    </reaction>
    <physiologicalReaction direction="left-to-right" evidence="9">
        <dbReference type="Rhea" id="RHEA:16002"/>
    </physiologicalReaction>
</comment>
<feature type="domain" description="Adenosine deaminase" evidence="10">
    <location>
        <begin position="39"/>
        <end position="323"/>
    </location>
</feature>
<accession>A0A8J2SYJ2</accession>
<evidence type="ECO:0000256" key="6">
    <source>
        <dbReference type="ARBA" id="ARBA00022801"/>
    </source>
</evidence>
<evidence type="ECO:0000256" key="2">
    <source>
        <dbReference type="ARBA" id="ARBA00005058"/>
    </source>
</evidence>
<dbReference type="GO" id="GO:0046872">
    <property type="term" value="F:metal ion binding"/>
    <property type="evidence" value="ECO:0007669"/>
    <property type="project" value="UniProtKB-KW"/>
</dbReference>
<dbReference type="SUPFAM" id="SSF51556">
    <property type="entry name" value="Metallo-dependent hydrolases"/>
    <property type="match status" value="1"/>
</dbReference>